<protein>
    <recommendedName>
        <fullName evidence="3">F-box domain-containing protein</fullName>
    </recommendedName>
</protein>
<sequence length="454" mass="51135">MEIPFEILELIVEDFAATQSKANRKALANCSLVSPGLRRLSQSILFRDISLQRVGGSNNPNRRVQVIIPVLKANPERLCGYVRTLTVSPIINESSDTITNGDADDQLERCPLNGLAGLHFPNLTDLSLGSYDATWLAFPVPVRRWIEDLCMGMSQARLQSLSITEMRDIPPSLLLTGPSIKRLSLSGGISAFRSSDLDAFMAARPTTEQVSICQPKSLTFGPRYGRFLASLMLIDPRIFARVEDMSIYRFLTHLADIQDVNRALSVSGTSIRKLTINFVYGRGLQSLDLNPLKNLTCIVIRAIKVFPTQSQAVLPVLNQLCTLDDRAPLQSLELETSRYHRIDNWDDPACLMVRPVSHRAMDIHTWDAIDKCLAAFIRRFSTCNQIHLSFCTNVERPVTLGPDLKREEEKFESWKERAQILVVTPEELLPISSKESVLFNFTFPYGRLVSKDWR</sequence>
<dbReference type="Proteomes" id="UP000001861">
    <property type="component" value="Unassembled WGS sequence"/>
</dbReference>
<dbReference type="OrthoDB" id="270763at2759"/>
<dbReference type="RefSeq" id="XP_001837890.1">
    <property type="nucleotide sequence ID" value="XM_001837838.1"/>
</dbReference>
<dbReference type="EMBL" id="AACS02000006">
    <property type="protein sequence ID" value="EAU83906.1"/>
    <property type="molecule type" value="Genomic_DNA"/>
</dbReference>
<comment type="caution">
    <text evidence="1">The sequence shown here is derived from an EMBL/GenBank/DDBJ whole genome shotgun (WGS) entry which is preliminary data.</text>
</comment>
<dbReference type="AlphaFoldDB" id="A8P0H5"/>
<name>A8P0H5_COPC7</name>
<evidence type="ECO:0000313" key="2">
    <source>
        <dbReference type="Proteomes" id="UP000001861"/>
    </source>
</evidence>
<evidence type="ECO:0000313" key="1">
    <source>
        <dbReference type="EMBL" id="EAU83906.1"/>
    </source>
</evidence>
<dbReference type="GeneID" id="6014452"/>
<evidence type="ECO:0008006" key="3">
    <source>
        <dbReference type="Google" id="ProtNLM"/>
    </source>
</evidence>
<dbReference type="InParanoid" id="A8P0H5"/>
<organism evidence="1 2">
    <name type="scientific">Coprinopsis cinerea (strain Okayama-7 / 130 / ATCC MYA-4618 / FGSC 9003)</name>
    <name type="common">Inky cap fungus</name>
    <name type="synonym">Hormographiella aspergillata</name>
    <dbReference type="NCBI Taxonomy" id="240176"/>
    <lineage>
        <taxon>Eukaryota</taxon>
        <taxon>Fungi</taxon>
        <taxon>Dikarya</taxon>
        <taxon>Basidiomycota</taxon>
        <taxon>Agaricomycotina</taxon>
        <taxon>Agaricomycetes</taxon>
        <taxon>Agaricomycetidae</taxon>
        <taxon>Agaricales</taxon>
        <taxon>Agaricineae</taxon>
        <taxon>Psathyrellaceae</taxon>
        <taxon>Coprinopsis</taxon>
    </lineage>
</organism>
<accession>A8P0H5</accession>
<proteinExistence type="predicted"/>
<reference evidence="1 2" key="1">
    <citation type="journal article" date="2010" name="Proc. Natl. Acad. Sci. U.S.A.">
        <title>Insights into evolution of multicellular fungi from the assembled chromosomes of the mushroom Coprinopsis cinerea (Coprinus cinereus).</title>
        <authorList>
            <person name="Stajich J.E."/>
            <person name="Wilke S.K."/>
            <person name="Ahren D."/>
            <person name="Au C.H."/>
            <person name="Birren B.W."/>
            <person name="Borodovsky M."/>
            <person name="Burns C."/>
            <person name="Canback B."/>
            <person name="Casselton L.A."/>
            <person name="Cheng C.K."/>
            <person name="Deng J."/>
            <person name="Dietrich F.S."/>
            <person name="Fargo D.C."/>
            <person name="Farman M.L."/>
            <person name="Gathman A.C."/>
            <person name="Goldberg J."/>
            <person name="Guigo R."/>
            <person name="Hoegger P.J."/>
            <person name="Hooker J.B."/>
            <person name="Huggins A."/>
            <person name="James T.Y."/>
            <person name="Kamada T."/>
            <person name="Kilaru S."/>
            <person name="Kodira C."/>
            <person name="Kues U."/>
            <person name="Kupfer D."/>
            <person name="Kwan H.S."/>
            <person name="Lomsadze A."/>
            <person name="Li W."/>
            <person name="Lilly W.W."/>
            <person name="Ma L.J."/>
            <person name="Mackey A.J."/>
            <person name="Manning G."/>
            <person name="Martin F."/>
            <person name="Muraguchi H."/>
            <person name="Natvig D.O."/>
            <person name="Palmerini H."/>
            <person name="Ramesh M.A."/>
            <person name="Rehmeyer C.J."/>
            <person name="Roe B.A."/>
            <person name="Shenoy N."/>
            <person name="Stanke M."/>
            <person name="Ter-Hovhannisyan V."/>
            <person name="Tunlid A."/>
            <person name="Velagapudi R."/>
            <person name="Vision T.J."/>
            <person name="Zeng Q."/>
            <person name="Zolan M.E."/>
            <person name="Pukkila P.J."/>
        </authorList>
    </citation>
    <scope>NUCLEOTIDE SEQUENCE [LARGE SCALE GENOMIC DNA]</scope>
    <source>
        <strain evidence="2">Okayama-7 / 130 / ATCC MYA-4618 / FGSC 9003</strain>
    </source>
</reference>
<gene>
    <name evidence="1" type="ORF">CC1G_10311</name>
</gene>
<dbReference type="KEGG" id="cci:CC1G_10311"/>
<keyword evidence="2" id="KW-1185">Reference proteome</keyword>
<dbReference type="VEuPathDB" id="FungiDB:CC1G_10311"/>